<dbReference type="HOGENOM" id="CLU_059210_0_0_1"/>
<reference evidence="2 3" key="1">
    <citation type="journal article" date="2012" name="New Phytol.">
        <title>Insight into trade-off between wood decay and parasitism from the genome of a fungal forest pathogen.</title>
        <authorList>
            <person name="Olson A."/>
            <person name="Aerts A."/>
            <person name="Asiegbu F."/>
            <person name="Belbahri L."/>
            <person name="Bouzid O."/>
            <person name="Broberg A."/>
            <person name="Canback B."/>
            <person name="Coutinho P.M."/>
            <person name="Cullen D."/>
            <person name="Dalman K."/>
            <person name="Deflorio G."/>
            <person name="van Diepen L.T."/>
            <person name="Dunand C."/>
            <person name="Duplessis S."/>
            <person name="Durling M."/>
            <person name="Gonthier P."/>
            <person name="Grimwood J."/>
            <person name="Fossdal C.G."/>
            <person name="Hansson D."/>
            <person name="Henrissat B."/>
            <person name="Hietala A."/>
            <person name="Himmelstrand K."/>
            <person name="Hoffmeister D."/>
            <person name="Hogberg N."/>
            <person name="James T.Y."/>
            <person name="Karlsson M."/>
            <person name="Kohler A."/>
            <person name="Kues U."/>
            <person name="Lee Y.H."/>
            <person name="Lin Y.C."/>
            <person name="Lind M."/>
            <person name="Lindquist E."/>
            <person name="Lombard V."/>
            <person name="Lucas S."/>
            <person name="Lunden K."/>
            <person name="Morin E."/>
            <person name="Murat C."/>
            <person name="Park J."/>
            <person name="Raffaello T."/>
            <person name="Rouze P."/>
            <person name="Salamov A."/>
            <person name="Schmutz J."/>
            <person name="Solheim H."/>
            <person name="Stahlberg J."/>
            <person name="Velez H."/>
            <person name="de Vries R.P."/>
            <person name="Wiebenga A."/>
            <person name="Woodward S."/>
            <person name="Yakovlev I."/>
            <person name="Garbelotto M."/>
            <person name="Martin F."/>
            <person name="Grigoriev I.V."/>
            <person name="Stenlid J."/>
        </authorList>
    </citation>
    <scope>NUCLEOTIDE SEQUENCE [LARGE SCALE GENOMIC DNA]</scope>
    <source>
        <strain evidence="2 3">TC 32-1</strain>
    </source>
</reference>
<dbReference type="OrthoDB" id="5372118at2759"/>
<keyword evidence="3" id="KW-1185">Reference proteome</keyword>
<organism evidence="2 3">
    <name type="scientific">Heterobasidion irregulare (strain TC 32-1)</name>
    <dbReference type="NCBI Taxonomy" id="747525"/>
    <lineage>
        <taxon>Eukaryota</taxon>
        <taxon>Fungi</taxon>
        <taxon>Dikarya</taxon>
        <taxon>Basidiomycota</taxon>
        <taxon>Agaricomycotina</taxon>
        <taxon>Agaricomycetes</taxon>
        <taxon>Russulales</taxon>
        <taxon>Bondarzewiaceae</taxon>
        <taxon>Heterobasidion</taxon>
        <taxon>Heterobasidion annosum species complex</taxon>
    </lineage>
</organism>
<evidence type="ECO:0000313" key="2">
    <source>
        <dbReference type="EMBL" id="ETW86994.1"/>
    </source>
</evidence>
<evidence type="ECO:0000313" key="3">
    <source>
        <dbReference type="Proteomes" id="UP000030671"/>
    </source>
</evidence>
<dbReference type="SUPFAM" id="SSF55729">
    <property type="entry name" value="Acyl-CoA N-acyltransferases (Nat)"/>
    <property type="match status" value="1"/>
</dbReference>
<dbReference type="eggNOG" id="ENOG502SI1K">
    <property type="taxonomic scope" value="Eukaryota"/>
</dbReference>
<dbReference type="InterPro" id="IPR016181">
    <property type="entry name" value="Acyl_CoA_acyltransferase"/>
</dbReference>
<dbReference type="EMBL" id="KI925454">
    <property type="protein sequence ID" value="ETW86994.1"/>
    <property type="molecule type" value="Genomic_DNA"/>
</dbReference>
<dbReference type="InParanoid" id="W4KMR3"/>
<dbReference type="AlphaFoldDB" id="W4KMR3"/>
<dbReference type="InterPro" id="IPR000182">
    <property type="entry name" value="GNAT_dom"/>
</dbReference>
<dbReference type="PROSITE" id="PS51186">
    <property type="entry name" value="GNAT"/>
    <property type="match status" value="1"/>
</dbReference>
<evidence type="ECO:0000259" key="1">
    <source>
        <dbReference type="PROSITE" id="PS51186"/>
    </source>
</evidence>
<dbReference type="Pfam" id="PF00583">
    <property type="entry name" value="Acetyltransf_1"/>
    <property type="match status" value="1"/>
</dbReference>
<name>W4KMR3_HETIT</name>
<gene>
    <name evidence="2" type="ORF">HETIRDRAFT_431499</name>
</gene>
<feature type="domain" description="N-acetyltransferase" evidence="1">
    <location>
        <begin position="180"/>
        <end position="341"/>
    </location>
</feature>
<protein>
    <recommendedName>
        <fullName evidence="1">N-acetyltransferase domain-containing protein</fullName>
    </recommendedName>
</protein>
<proteinExistence type="predicted"/>
<dbReference type="Gene3D" id="3.40.630.30">
    <property type="match status" value="1"/>
</dbReference>
<dbReference type="RefSeq" id="XP_009540950.1">
    <property type="nucleotide sequence ID" value="XM_009542655.1"/>
</dbReference>
<dbReference type="GeneID" id="20674539"/>
<accession>W4KMR3</accession>
<dbReference type="Proteomes" id="UP000030671">
    <property type="component" value="Unassembled WGS sequence"/>
</dbReference>
<sequence>MESESCLWFSLDIRTACALYSYKDSHRQRFPPFLGATAHGLGRVSSARAQCEHNLWLTCSSYHSSTSPFTLDFVLSCTEGPLGSYPIFIFTTAPFDTLLDTMYVYPRIKALVDALLQNIPPERVFSVFAQEPVTRVFTSLWEANTQISSYKTPYYAANLTYCTKQTFVNRSTTLIPGISFTPRLAVESDIDAVASLCKGFAATSEPFTLCKKGAKKDAKYLIRRNYLWVLEAKCDGESSEIASIVAATRRSEKVAAITKVYTNPRWRKKGCAERLVRWACRQLLKEKEYVALYVAHNNPAAAGVYHRVGFVGLGDTSQQVDGVDPWLEIGFDQEAVRLGHW</sequence>
<dbReference type="KEGG" id="hir:HETIRDRAFT_431499"/>
<dbReference type="GO" id="GO:0016747">
    <property type="term" value="F:acyltransferase activity, transferring groups other than amino-acyl groups"/>
    <property type="evidence" value="ECO:0007669"/>
    <property type="project" value="InterPro"/>
</dbReference>